<dbReference type="STRING" id="418985.A0A1V9X7M0"/>
<keyword evidence="4" id="KW-0472">Membrane</keyword>
<comment type="subcellular location">
    <subcellularLocation>
        <location evidence="1">Membrane</location>
        <topology evidence="1">Multi-pass membrane protein</topology>
    </subcellularLocation>
</comment>
<dbReference type="GO" id="GO:0016020">
    <property type="term" value="C:membrane"/>
    <property type="evidence" value="ECO:0007669"/>
    <property type="project" value="UniProtKB-SubCell"/>
</dbReference>
<evidence type="ECO:0000256" key="4">
    <source>
        <dbReference type="ARBA" id="ARBA00023136"/>
    </source>
</evidence>
<organism evidence="5 6">
    <name type="scientific">Tropilaelaps mercedesae</name>
    <dbReference type="NCBI Taxonomy" id="418985"/>
    <lineage>
        <taxon>Eukaryota</taxon>
        <taxon>Metazoa</taxon>
        <taxon>Ecdysozoa</taxon>
        <taxon>Arthropoda</taxon>
        <taxon>Chelicerata</taxon>
        <taxon>Arachnida</taxon>
        <taxon>Acari</taxon>
        <taxon>Parasitiformes</taxon>
        <taxon>Mesostigmata</taxon>
        <taxon>Gamasina</taxon>
        <taxon>Dermanyssoidea</taxon>
        <taxon>Laelapidae</taxon>
        <taxon>Tropilaelaps</taxon>
    </lineage>
</organism>
<dbReference type="OrthoDB" id="6515089at2759"/>
<evidence type="ECO:0000256" key="2">
    <source>
        <dbReference type="ARBA" id="ARBA00022692"/>
    </source>
</evidence>
<feature type="non-terminal residue" evidence="5">
    <location>
        <position position="1"/>
    </location>
</feature>
<dbReference type="InterPro" id="IPR001694">
    <property type="entry name" value="NADH_UbQ_OxRdtase_su1/FPO"/>
</dbReference>
<dbReference type="InParanoid" id="A0A1V9X7M0"/>
<reference evidence="5 6" key="1">
    <citation type="journal article" date="2017" name="Gigascience">
        <title>Draft genome of the honey bee ectoparasitic mite, Tropilaelaps mercedesae, is shaped by the parasitic life history.</title>
        <authorList>
            <person name="Dong X."/>
            <person name="Armstrong S.D."/>
            <person name="Xia D."/>
            <person name="Makepeace B.L."/>
            <person name="Darby A.C."/>
            <person name="Kadowaki T."/>
        </authorList>
    </citation>
    <scope>NUCLEOTIDE SEQUENCE [LARGE SCALE GENOMIC DNA]</scope>
    <source>
        <strain evidence="5">Wuxi-XJTLU</strain>
    </source>
</reference>
<evidence type="ECO:0000313" key="6">
    <source>
        <dbReference type="Proteomes" id="UP000192247"/>
    </source>
</evidence>
<evidence type="ECO:0000313" key="5">
    <source>
        <dbReference type="EMBL" id="OQR69396.1"/>
    </source>
</evidence>
<keyword evidence="3" id="KW-1133">Transmembrane helix</keyword>
<keyword evidence="2" id="KW-0812">Transmembrane</keyword>
<keyword evidence="6" id="KW-1185">Reference proteome</keyword>
<evidence type="ECO:0000256" key="1">
    <source>
        <dbReference type="ARBA" id="ARBA00004141"/>
    </source>
</evidence>
<evidence type="ECO:0000256" key="3">
    <source>
        <dbReference type="ARBA" id="ARBA00022989"/>
    </source>
</evidence>
<dbReference type="AlphaFoldDB" id="A0A1V9X7M0"/>
<accession>A0A1V9X7M0</accession>
<comment type="caution">
    <text evidence="5">The sequence shown here is derived from an EMBL/GenBank/DDBJ whole genome shotgun (WGS) entry which is preliminary data.</text>
</comment>
<dbReference type="EMBL" id="MNPL01021234">
    <property type="protein sequence ID" value="OQR69396.1"/>
    <property type="molecule type" value="Genomic_DNA"/>
</dbReference>
<gene>
    <name evidence="5" type="ORF">BIW11_12285</name>
</gene>
<name>A0A1V9X7M0_9ACAR</name>
<dbReference type="Pfam" id="PF00146">
    <property type="entry name" value="NADHdh"/>
    <property type="match status" value="1"/>
</dbReference>
<protein>
    <submittedName>
        <fullName evidence="5">NADH dehydrogenase subunit 1-like</fullName>
    </submittedName>
</protein>
<dbReference type="Proteomes" id="UP000192247">
    <property type="component" value="Unassembled WGS sequence"/>
</dbReference>
<sequence>VICVLLRVAFLTLIERNILGYIQKRKGANKVGLMGLLQPFADA</sequence>
<proteinExistence type="predicted"/>